<dbReference type="PANTHER" id="PTHR22911:SF103">
    <property type="entry name" value="BLR2811 PROTEIN"/>
    <property type="match status" value="1"/>
</dbReference>
<gene>
    <name evidence="4" type="ORF">Salmuc_01410</name>
</gene>
<dbReference type="STRING" id="1123237.Salmuc_01410"/>
<feature type="transmembrane region" description="Helical" evidence="2">
    <location>
        <begin position="63"/>
        <end position="85"/>
    </location>
</feature>
<evidence type="ECO:0000259" key="3">
    <source>
        <dbReference type="Pfam" id="PF00892"/>
    </source>
</evidence>
<name>S9R4B1_9RHOB</name>
<evidence type="ECO:0000256" key="1">
    <source>
        <dbReference type="SAM" id="MobiDB-lite"/>
    </source>
</evidence>
<feature type="transmembrane region" description="Helical" evidence="2">
    <location>
        <begin position="230"/>
        <end position="250"/>
    </location>
</feature>
<feature type="transmembrane region" description="Helical" evidence="2">
    <location>
        <begin position="31"/>
        <end position="51"/>
    </location>
</feature>
<reference evidence="5" key="1">
    <citation type="journal article" date="2014" name="Stand. Genomic Sci.">
        <title>Genome sequence of the exopolysaccharide-producing Salipiger mucosus type strain (DSM 16094(T)), a moderately halophilic member of the Roseobacter clade.</title>
        <authorList>
            <person name="Riedel T."/>
            <person name="Spring S."/>
            <person name="Fiebig A."/>
            <person name="Petersen J."/>
            <person name="Kyrpides N.C."/>
            <person name="Goker M."/>
            <person name="Klenk H.P."/>
        </authorList>
    </citation>
    <scope>NUCLEOTIDE SEQUENCE [LARGE SCALE GENOMIC DNA]</scope>
    <source>
        <strain evidence="5">DSM 16094</strain>
    </source>
</reference>
<evidence type="ECO:0000256" key="2">
    <source>
        <dbReference type="SAM" id="Phobius"/>
    </source>
</evidence>
<dbReference type="Proteomes" id="UP000015347">
    <property type="component" value="Unassembled WGS sequence"/>
</dbReference>
<evidence type="ECO:0000313" key="5">
    <source>
        <dbReference type="Proteomes" id="UP000015347"/>
    </source>
</evidence>
<dbReference type="Pfam" id="PF00892">
    <property type="entry name" value="EamA"/>
    <property type="match status" value="1"/>
</dbReference>
<proteinExistence type="predicted"/>
<keyword evidence="2" id="KW-0472">Membrane</keyword>
<keyword evidence="5" id="KW-1185">Reference proteome</keyword>
<dbReference type="GO" id="GO:0016020">
    <property type="term" value="C:membrane"/>
    <property type="evidence" value="ECO:0007669"/>
    <property type="project" value="InterPro"/>
</dbReference>
<dbReference type="eggNOG" id="COG0697">
    <property type="taxonomic scope" value="Bacteria"/>
</dbReference>
<keyword evidence="2" id="KW-0812">Transmembrane</keyword>
<accession>S9R4B1</accession>
<sequence length="306" mass="32863">MRGILFMALGFFAFGATDMLAKVLTSELHPFQIVWFRQLGLFVGVMLMLGFRGGHILRTPHPVLQIARGATAVASATCFILAVRYVPLADATAVSFIAPFAVTILGALVLREPVGIRRWLAVAAGFVGMLIVIRPGFGVFHPAIGFVVVAAFLFAIRQTLSRMVSGDDSIATTVSYTSLTSTLLISLPLPFVWITPDNATVVLLALAMGGCAALGESLIIRALDIAQAVVVAPIHYSLILWSTFYGWLIFSDIPDLWTGVGCVIIVASGLYTLNRERVAAKRQNRENRARAEAANEAEAAASSEEI</sequence>
<dbReference type="RefSeq" id="WP_020040986.1">
    <property type="nucleotide sequence ID" value="NZ_KE557273.1"/>
</dbReference>
<protein>
    <recommendedName>
        <fullName evidence="3">EamA domain-containing protein</fullName>
    </recommendedName>
</protein>
<keyword evidence="2" id="KW-1133">Transmembrane helix</keyword>
<dbReference type="PANTHER" id="PTHR22911">
    <property type="entry name" value="ACYL-MALONYL CONDENSING ENZYME-RELATED"/>
    <property type="match status" value="1"/>
</dbReference>
<dbReference type="AlphaFoldDB" id="S9R4B1"/>
<feature type="transmembrane region" description="Helical" evidence="2">
    <location>
        <begin position="256"/>
        <end position="273"/>
    </location>
</feature>
<feature type="domain" description="EamA" evidence="3">
    <location>
        <begin position="2"/>
        <end position="133"/>
    </location>
</feature>
<dbReference type="HOGENOM" id="CLU_032828_2_3_5"/>
<feature type="compositionally biased region" description="Low complexity" evidence="1">
    <location>
        <begin position="294"/>
        <end position="306"/>
    </location>
</feature>
<feature type="transmembrane region" description="Helical" evidence="2">
    <location>
        <begin position="139"/>
        <end position="156"/>
    </location>
</feature>
<dbReference type="SUPFAM" id="SSF103481">
    <property type="entry name" value="Multidrug resistance efflux transporter EmrE"/>
    <property type="match status" value="2"/>
</dbReference>
<feature type="transmembrane region" description="Helical" evidence="2">
    <location>
        <begin position="176"/>
        <end position="195"/>
    </location>
</feature>
<organism evidence="4 5">
    <name type="scientific">Salipiger mucosus DSM 16094</name>
    <dbReference type="NCBI Taxonomy" id="1123237"/>
    <lineage>
        <taxon>Bacteria</taxon>
        <taxon>Pseudomonadati</taxon>
        <taxon>Pseudomonadota</taxon>
        <taxon>Alphaproteobacteria</taxon>
        <taxon>Rhodobacterales</taxon>
        <taxon>Roseobacteraceae</taxon>
        <taxon>Salipiger</taxon>
    </lineage>
</organism>
<feature type="region of interest" description="Disordered" evidence="1">
    <location>
        <begin position="284"/>
        <end position="306"/>
    </location>
</feature>
<dbReference type="InterPro" id="IPR037185">
    <property type="entry name" value="EmrE-like"/>
</dbReference>
<feature type="transmembrane region" description="Helical" evidence="2">
    <location>
        <begin position="91"/>
        <end position="109"/>
    </location>
</feature>
<dbReference type="EMBL" id="APVH01000003">
    <property type="protein sequence ID" value="EPX86762.1"/>
    <property type="molecule type" value="Genomic_DNA"/>
</dbReference>
<evidence type="ECO:0000313" key="4">
    <source>
        <dbReference type="EMBL" id="EPX86762.1"/>
    </source>
</evidence>
<dbReference type="Gene3D" id="1.10.3730.20">
    <property type="match status" value="1"/>
</dbReference>
<comment type="caution">
    <text evidence="4">The sequence shown here is derived from an EMBL/GenBank/DDBJ whole genome shotgun (WGS) entry which is preliminary data.</text>
</comment>
<feature type="transmembrane region" description="Helical" evidence="2">
    <location>
        <begin position="201"/>
        <end position="223"/>
    </location>
</feature>
<dbReference type="InterPro" id="IPR000620">
    <property type="entry name" value="EamA_dom"/>
</dbReference>
<feature type="compositionally biased region" description="Basic and acidic residues" evidence="1">
    <location>
        <begin position="284"/>
        <end position="293"/>
    </location>
</feature>